<keyword evidence="1" id="KW-1133">Transmembrane helix</keyword>
<dbReference type="KEGG" id="nmy:CJ229_002830"/>
<dbReference type="Proteomes" id="UP000243626">
    <property type="component" value="Chromosome"/>
</dbReference>
<accession>A0AAF1BNZ8</accession>
<organism evidence="2 3">
    <name type="scientific">Nosocomiicoccus massiliensis</name>
    <dbReference type="NCBI Taxonomy" id="1232430"/>
    <lineage>
        <taxon>Bacteria</taxon>
        <taxon>Bacillati</taxon>
        <taxon>Bacillota</taxon>
        <taxon>Bacilli</taxon>
        <taxon>Bacillales</taxon>
        <taxon>Staphylococcaceae</taxon>
        <taxon>Nosocomiicoccus</taxon>
    </lineage>
</organism>
<name>A0AAF1BNZ8_9STAP</name>
<sequence length="95" mass="11423">MKRIFVLIILSLLLTFVLNATDIYHIDFTITNLIYIFIFLVILMVIYKIIFRFIKTFAVFFILIIGVFILYYIYVYITGQPIESLEFLNNYLFNN</sequence>
<dbReference type="RefSeq" id="WP_145998141.1">
    <property type="nucleotide sequence ID" value="NZ_CP136964.1"/>
</dbReference>
<dbReference type="EMBL" id="CP136964">
    <property type="protein sequence ID" value="WOS96695.1"/>
    <property type="molecule type" value="Genomic_DNA"/>
</dbReference>
<reference evidence="2 3" key="2">
    <citation type="submission" date="2023-10" db="EMBL/GenBank/DDBJ databases">
        <authorList>
            <person name="Choi B."/>
        </authorList>
    </citation>
    <scope>NUCLEOTIDE SEQUENCE [LARGE SCALE GENOMIC DNA]</scope>
    <source>
        <strain evidence="2 3">UMB0959</strain>
    </source>
</reference>
<proteinExistence type="predicted"/>
<feature type="transmembrane region" description="Helical" evidence="1">
    <location>
        <begin position="57"/>
        <end position="77"/>
    </location>
</feature>
<evidence type="ECO:0000313" key="2">
    <source>
        <dbReference type="EMBL" id="WOS96695.1"/>
    </source>
</evidence>
<keyword evidence="1" id="KW-0472">Membrane</keyword>
<protein>
    <submittedName>
        <fullName evidence="2">Uncharacterized protein</fullName>
    </submittedName>
</protein>
<evidence type="ECO:0000256" key="1">
    <source>
        <dbReference type="SAM" id="Phobius"/>
    </source>
</evidence>
<gene>
    <name evidence="2" type="ORF">CJ229_002830</name>
</gene>
<keyword evidence="3" id="KW-1185">Reference proteome</keyword>
<reference evidence="3" key="1">
    <citation type="submission" date="2017-09" db="EMBL/GenBank/DDBJ databases">
        <title>Bacterial strain isolated from the female urinary microbiota.</title>
        <authorList>
            <person name="Thomas-White K."/>
            <person name="Kumar N."/>
            <person name="Forster S."/>
            <person name="Putonti C."/>
            <person name="Lawley T."/>
            <person name="Wolfe A.J."/>
        </authorList>
    </citation>
    <scope>NUCLEOTIDE SEQUENCE [LARGE SCALE GENOMIC DNA]</scope>
    <source>
        <strain evidence="3">UMB0959</strain>
    </source>
</reference>
<feature type="transmembrane region" description="Helical" evidence="1">
    <location>
        <begin position="30"/>
        <end position="50"/>
    </location>
</feature>
<evidence type="ECO:0000313" key="3">
    <source>
        <dbReference type="Proteomes" id="UP000243626"/>
    </source>
</evidence>
<keyword evidence="1" id="KW-0812">Transmembrane</keyword>
<dbReference type="AlphaFoldDB" id="A0AAF1BNZ8"/>